<evidence type="ECO:0000313" key="1">
    <source>
        <dbReference type="EMBL" id="KAJ5087951.1"/>
    </source>
</evidence>
<accession>A0A9W9EU22</accession>
<comment type="caution">
    <text evidence="1">The sequence shown here is derived from an EMBL/GenBank/DDBJ whole genome shotgun (WGS) entry which is preliminary data.</text>
</comment>
<reference evidence="1" key="1">
    <citation type="submission" date="2022-11" db="EMBL/GenBank/DDBJ databases">
        <authorList>
            <person name="Petersen C."/>
        </authorList>
    </citation>
    <scope>NUCLEOTIDE SEQUENCE</scope>
    <source>
        <strain evidence="1">IBT 30069</strain>
    </source>
</reference>
<evidence type="ECO:0000313" key="2">
    <source>
        <dbReference type="Proteomes" id="UP001149165"/>
    </source>
</evidence>
<proteinExistence type="predicted"/>
<keyword evidence="2" id="KW-1185">Reference proteome</keyword>
<dbReference type="Proteomes" id="UP001149165">
    <property type="component" value="Unassembled WGS sequence"/>
</dbReference>
<name>A0A9W9EU22_9EURO</name>
<organism evidence="1 2">
    <name type="scientific">Penicillium angulare</name>
    <dbReference type="NCBI Taxonomy" id="116970"/>
    <lineage>
        <taxon>Eukaryota</taxon>
        <taxon>Fungi</taxon>
        <taxon>Dikarya</taxon>
        <taxon>Ascomycota</taxon>
        <taxon>Pezizomycotina</taxon>
        <taxon>Eurotiomycetes</taxon>
        <taxon>Eurotiomycetidae</taxon>
        <taxon>Eurotiales</taxon>
        <taxon>Aspergillaceae</taxon>
        <taxon>Penicillium</taxon>
    </lineage>
</organism>
<dbReference type="OrthoDB" id="4364220at2759"/>
<dbReference type="AlphaFoldDB" id="A0A9W9EU22"/>
<protein>
    <submittedName>
        <fullName evidence="1">Uncharacterized protein</fullName>
    </submittedName>
</protein>
<dbReference type="EMBL" id="JAPQKH010000007">
    <property type="protein sequence ID" value="KAJ5087951.1"/>
    <property type="molecule type" value="Genomic_DNA"/>
</dbReference>
<reference evidence="1" key="2">
    <citation type="journal article" date="2023" name="IMA Fungus">
        <title>Comparative genomic study of the Penicillium genus elucidates a diverse pangenome and 15 lateral gene transfer events.</title>
        <authorList>
            <person name="Petersen C."/>
            <person name="Sorensen T."/>
            <person name="Nielsen M.R."/>
            <person name="Sondergaard T.E."/>
            <person name="Sorensen J.L."/>
            <person name="Fitzpatrick D.A."/>
            <person name="Frisvad J.C."/>
            <person name="Nielsen K.L."/>
        </authorList>
    </citation>
    <scope>NUCLEOTIDE SEQUENCE</scope>
    <source>
        <strain evidence="1">IBT 30069</strain>
    </source>
</reference>
<sequence length="233" mass="26248">MEYKYGPTEYAGQELEQWMESANAPGCQIARIDLTWADISTIDWSATYSQGALPSEFLPYISELNLPADTGPDNVTSSPYRCVMVRKTAMRLRECLRWIGHVGPGVIFLDVLSRTVDSPVYVNEVTKAIYEREFDLRALRYVFVTCVLNPNTADAFKAICQSNRLENNGSKKLTWEASSSEFRVLLGTRIGKSVGRFVLGAYGQGVKRIARIAVYPDPFVESFDMRFDIEDVV</sequence>
<gene>
    <name evidence="1" type="ORF">N7456_011567</name>
</gene>